<evidence type="ECO:0000256" key="5">
    <source>
        <dbReference type="SAM" id="MobiDB-lite"/>
    </source>
</evidence>
<dbReference type="Pfam" id="PF01375">
    <property type="entry name" value="Enterotoxin_a"/>
    <property type="match status" value="1"/>
</dbReference>
<proteinExistence type="predicted"/>
<evidence type="ECO:0000256" key="4">
    <source>
        <dbReference type="ARBA" id="ARBA00023157"/>
    </source>
</evidence>
<keyword evidence="3" id="KW-0843">Virulence</keyword>
<feature type="compositionally biased region" description="Polar residues" evidence="5">
    <location>
        <begin position="157"/>
        <end position="167"/>
    </location>
</feature>
<dbReference type="InterPro" id="IPR001144">
    <property type="entry name" value="Enterotoxin_A"/>
</dbReference>
<dbReference type="AlphaFoldDB" id="A0A423W5R9"/>
<evidence type="ECO:0000313" key="8">
    <source>
        <dbReference type="Proteomes" id="UP000283895"/>
    </source>
</evidence>
<dbReference type="Gene3D" id="3.90.210.10">
    <property type="entry name" value="Heat-Labile Enterotoxin, subunit A"/>
    <property type="match status" value="1"/>
</dbReference>
<evidence type="ECO:0000256" key="6">
    <source>
        <dbReference type="SAM" id="SignalP"/>
    </source>
</evidence>
<evidence type="ECO:0000256" key="2">
    <source>
        <dbReference type="ARBA" id="ARBA00022729"/>
    </source>
</evidence>
<evidence type="ECO:0000256" key="1">
    <source>
        <dbReference type="ARBA" id="ARBA00022656"/>
    </source>
</evidence>
<keyword evidence="1" id="KW-0800">Toxin</keyword>
<protein>
    <submittedName>
        <fullName evidence="7">Uncharacterized protein</fullName>
    </submittedName>
</protein>
<dbReference type="STRING" id="356882.A0A423W5R9"/>
<accession>A0A423W5R9</accession>
<organism evidence="7 8">
    <name type="scientific">Cytospora schulzeri</name>
    <dbReference type="NCBI Taxonomy" id="448051"/>
    <lineage>
        <taxon>Eukaryota</taxon>
        <taxon>Fungi</taxon>
        <taxon>Dikarya</taxon>
        <taxon>Ascomycota</taxon>
        <taxon>Pezizomycotina</taxon>
        <taxon>Sordariomycetes</taxon>
        <taxon>Sordariomycetidae</taxon>
        <taxon>Diaporthales</taxon>
        <taxon>Cytosporaceae</taxon>
        <taxon>Cytospora</taxon>
    </lineage>
</organism>
<dbReference type="Proteomes" id="UP000283895">
    <property type="component" value="Unassembled WGS sequence"/>
</dbReference>
<sequence length="178" mass="19365">MLGRSRFTYFVSFLALLGPAVAANLYRMDFRSPATVEAAGGLVSKDPDGTGSVIDHCKNTLGDKDPWVSTTSDKKLLTGSAKSPGNVYIYYINPSGLTIKSAEKEFAKAKEVNPHPAEKEFSVKGSVPWNNIVKWDTYTRGKKTTTTTREEFEKSQSEGAATTQTDASKGRSIRAFVA</sequence>
<feature type="chain" id="PRO_5019116684" evidence="6">
    <location>
        <begin position="23"/>
        <end position="178"/>
    </location>
</feature>
<comment type="caution">
    <text evidence="7">The sequence shown here is derived from an EMBL/GenBank/DDBJ whole genome shotgun (WGS) entry which is preliminary data.</text>
</comment>
<gene>
    <name evidence="7" type="ORF">VMCG_06774</name>
</gene>
<reference evidence="7 8" key="1">
    <citation type="submission" date="2015-09" db="EMBL/GenBank/DDBJ databases">
        <title>Host preference determinants of Valsa canker pathogens revealed by comparative genomics.</title>
        <authorList>
            <person name="Yin Z."/>
            <person name="Huang L."/>
        </authorList>
    </citation>
    <scope>NUCLEOTIDE SEQUENCE [LARGE SCALE GENOMIC DNA]</scope>
    <source>
        <strain evidence="7 8">03-1</strain>
    </source>
</reference>
<keyword evidence="4" id="KW-1015">Disulfide bond</keyword>
<keyword evidence="8" id="KW-1185">Reference proteome</keyword>
<dbReference type="GO" id="GO:0090729">
    <property type="term" value="F:toxin activity"/>
    <property type="evidence" value="ECO:0007669"/>
    <property type="project" value="UniProtKB-KW"/>
</dbReference>
<feature type="region of interest" description="Disordered" evidence="5">
    <location>
        <begin position="144"/>
        <end position="178"/>
    </location>
</feature>
<dbReference type="SUPFAM" id="SSF56399">
    <property type="entry name" value="ADP-ribosylation"/>
    <property type="match status" value="1"/>
</dbReference>
<feature type="signal peptide" evidence="6">
    <location>
        <begin position="1"/>
        <end position="22"/>
    </location>
</feature>
<evidence type="ECO:0000313" key="7">
    <source>
        <dbReference type="EMBL" id="ROV98694.1"/>
    </source>
</evidence>
<dbReference type="OrthoDB" id="4927890at2759"/>
<name>A0A423W5R9_9PEZI</name>
<evidence type="ECO:0000256" key="3">
    <source>
        <dbReference type="ARBA" id="ARBA00023026"/>
    </source>
</evidence>
<dbReference type="EMBL" id="LKEA01000025">
    <property type="protein sequence ID" value="ROV98694.1"/>
    <property type="molecule type" value="Genomic_DNA"/>
</dbReference>
<keyword evidence="2 6" id="KW-0732">Signal</keyword>